<dbReference type="GO" id="GO:0003700">
    <property type="term" value="F:DNA-binding transcription factor activity"/>
    <property type="evidence" value="ECO:0007669"/>
    <property type="project" value="InterPro"/>
</dbReference>
<dbReference type="InterPro" id="IPR036388">
    <property type="entry name" value="WH-like_DNA-bd_sf"/>
</dbReference>
<dbReference type="SUPFAM" id="SSF46785">
    <property type="entry name" value="Winged helix' DNA-binding domain"/>
    <property type="match status" value="1"/>
</dbReference>
<dbReference type="EMBL" id="FNGO01000005">
    <property type="protein sequence ID" value="SDL56053.1"/>
    <property type="molecule type" value="Genomic_DNA"/>
</dbReference>
<dbReference type="AlphaFoldDB" id="A0A1G9L2Q5"/>
<proteinExistence type="predicted"/>
<dbReference type="PANTHER" id="PTHR42756:SF1">
    <property type="entry name" value="TRANSCRIPTIONAL REPRESSOR OF EMRAB OPERON"/>
    <property type="match status" value="1"/>
</dbReference>
<dbReference type="Gene3D" id="1.10.10.10">
    <property type="entry name" value="Winged helix-like DNA-binding domain superfamily/Winged helix DNA-binding domain"/>
    <property type="match status" value="1"/>
</dbReference>
<evidence type="ECO:0000313" key="6">
    <source>
        <dbReference type="Proteomes" id="UP000199476"/>
    </source>
</evidence>
<keyword evidence="1" id="KW-0805">Transcription regulation</keyword>
<keyword evidence="3" id="KW-0804">Transcription</keyword>
<organism evidence="5 6">
    <name type="scientific">Halarsenatibacter silvermanii</name>
    <dbReference type="NCBI Taxonomy" id="321763"/>
    <lineage>
        <taxon>Bacteria</taxon>
        <taxon>Bacillati</taxon>
        <taxon>Bacillota</taxon>
        <taxon>Clostridia</taxon>
        <taxon>Halanaerobiales</taxon>
        <taxon>Halarsenatibacteraceae</taxon>
        <taxon>Halarsenatibacter</taxon>
    </lineage>
</organism>
<dbReference type="GO" id="GO:0003677">
    <property type="term" value="F:DNA binding"/>
    <property type="evidence" value="ECO:0007669"/>
    <property type="project" value="UniProtKB-KW"/>
</dbReference>
<evidence type="ECO:0000256" key="3">
    <source>
        <dbReference type="ARBA" id="ARBA00023163"/>
    </source>
</evidence>
<dbReference type="PRINTS" id="PR00598">
    <property type="entry name" value="HTHMARR"/>
</dbReference>
<evidence type="ECO:0000259" key="4">
    <source>
        <dbReference type="PROSITE" id="PS50995"/>
    </source>
</evidence>
<keyword evidence="6" id="KW-1185">Reference proteome</keyword>
<evidence type="ECO:0000256" key="1">
    <source>
        <dbReference type="ARBA" id="ARBA00023015"/>
    </source>
</evidence>
<evidence type="ECO:0000313" key="5">
    <source>
        <dbReference type="EMBL" id="SDL56053.1"/>
    </source>
</evidence>
<protein>
    <submittedName>
        <fullName evidence="5">DNA-binding transcriptional regulator, MarR family</fullName>
    </submittedName>
</protein>
<dbReference type="PROSITE" id="PS50995">
    <property type="entry name" value="HTH_MARR_2"/>
    <property type="match status" value="1"/>
</dbReference>
<gene>
    <name evidence="5" type="ORF">SAMN04488692_105163</name>
</gene>
<name>A0A1G9L2Q5_9FIRM</name>
<evidence type="ECO:0000256" key="2">
    <source>
        <dbReference type="ARBA" id="ARBA00023125"/>
    </source>
</evidence>
<dbReference type="PANTHER" id="PTHR42756">
    <property type="entry name" value="TRANSCRIPTIONAL REGULATOR, MARR"/>
    <property type="match status" value="1"/>
</dbReference>
<dbReference type="Pfam" id="PF01047">
    <property type="entry name" value="MarR"/>
    <property type="match status" value="1"/>
</dbReference>
<sequence length="148" mass="17374">MSTTEESRESVLHKFFRKLMEELLNKFSSEAIEMDLSLQEHYIIEILGRNEKMTISNLADKVSAPLTTISSTLDRLYEQNYVERERSQEDRRVVEVSLSEKGQGCFDVHQEETEELIDQFLSQLSEDDKKEMQRILSSFEWEDQAGDE</sequence>
<dbReference type="InterPro" id="IPR036390">
    <property type="entry name" value="WH_DNA-bd_sf"/>
</dbReference>
<accession>A0A1G9L2Q5</accession>
<dbReference type="OrthoDB" id="5461037at2"/>
<reference evidence="5 6" key="1">
    <citation type="submission" date="2016-10" db="EMBL/GenBank/DDBJ databases">
        <authorList>
            <person name="de Groot N.N."/>
        </authorList>
    </citation>
    <scope>NUCLEOTIDE SEQUENCE [LARGE SCALE GENOMIC DNA]</scope>
    <source>
        <strain evidence="5 6">SLAS-1</strain>
    </source>
</reference>
<dbReference type="Proteomes" id="UP000199476">
    <property type="component" value="Unassembled WGS sequence"/>
</dbReference>
<dbReference type="RefSeq" id="WP_089758995.1">
    <property type="nucleotide sequence ID" value="NZ_FNGO01000005.1"/>
</dbReference>
<dbReference type="SMART" id="SM00347">
    <property type="entry name" value="HTH_MARR"/>
    <property type="match status" value="1"/>
</dbReference>
<dbReference type="STRING" id="321763.SAMN04488692_105163"/>
<feature type="domain" description="HTH marR-type" evidence="4">
    <location>
        <begin position="9"/>
        <end position="141"/>
    </location>
</feature>
<dbReference type="InterPro" id="IPR000835">
    <property type="entry name" value="HTH_MarR-typ"/>
</dbReference>
<keyword evidence="2 5" id="KW-0238">DNA-binding</keyword>